<feature type="transmembrane region" description="Helical" evidence="1">
    <location>
        <begin position="29"/>
        <end position="48"/>
    </location>
</feature>
<feature type="non-terminal residue" evidence="2">
    <location>
        <position position="58"/>
    </location>
</feature>
<accession>A0A382TUD2</accession>
<evidence type="ECO:0000313" key="2">
    <source>
        <dbReference type="EMBL" id="SVD25305.1"/>
    </source>
</evidence>
<keyword evidence="1" id="KW-0812">Transmembrane</keyword>
<keyword evidence="1" id="KW-0472">Membrane</keyword>
<feature type="non-terminal residue" evidence="2">
    <location>
        <position position="1"/>
    </location>
</feature>
<sequence length="58" mass="6546">CGLVAWHSIRFLQITIEMKDTVLLNLPSWVAHGILPVAFLLMCYRFFLLSAKGVADLI</sequence>
<reference evidence="2" key="1">
    <citation type="submission" date="2018-05" db="EMBL/GenBank/DDBJ databases">
        <authorList>
            <person name="Lanie J.A."/>
            <person name="Ng W.-L."/>
            <person name="Kazmierczak K.M."/>
            <person name="Andrzejewski T.M."/>
            <person name="Davidsen T.M."/>
            <person name="Wayne K.J."/>
            <person name="Tettelin H."/>
            <person name="Glass J.I."/>
            <person name="Rusch D."/>
            <person name="Podicherti R."/>
            <person name="Tsui H.-C.T."/>
            <person name="Winkler M.E."/>
        </authorList>
    </citation>
    <scope>NUCLEOTIDE SEQUENCE</scope>
</reference>
<keyword evidence="1" id="KW-1133">Transmembrane helix</keyword>
<gene>
    <name evidence="2" type="ORF">METZ01_LOCUS378159</name>
</gene>
<proteinExistence type="predicted"/>
<name>A0A382TUD2_9ZZZZ</name>
<dbReference type="AlphaFoldDB" id="A0A382TUD2"/>
<organism evidence="2">
    <name type="scientific">marine metagenome</name>
    <dbReference type="NCBI Taxonomy" id="408172"/>
    <lineage>
        <taxon>unclassified sequences</taxon>
        <taxon>metagenomes</taxon>
        <taxon>ecological metagenomes</taxon>
    </lineage>
</organism>
<protein>
    <submittedName>
        <fullName evidence="2">Uncharacterized protein</fullName>
    </submittedName>
</protein>
<dbReference type="EMBL" id="UINC01139014">
    <property type="protein sequence ID" value="SVD25305.1"/>
    <property type="molecule type" value="Genomic_DNA"/>
</dbReference>
<evidence type="ECO:0000256" key="1">
    <source>
        <dbReference type="SAM" id="Phobius"/>
    </source>
</evidence>